<feature type="transmembrane region" description="Helical" evidence="1">
    <location>
        <begin position="21"/>
        <end position="46"/>
    </location>
</feature>
<keyword evidence="3" id="KW-1185">Reference proteome</keyword>
<feature type="transmembrane region" description="Helical" evidence="1">
    <location>
        <begin position="159"/>
        <end position="177"/>
    </location>
</feature>
<dbReference type="InterPro" id="IPR012507">
    <property type="entry name" value="YibE_F"/>
</dbReference>
<feature type="transmembrane region" description="Helical" evidence="1">
    <location>
        <begin position="342"/>
        <end position="364"/>
    </location>
</feature>
<evidence type="ECO:0000256" key="1">
    <source>
        <dbReference type="SAM" id="Phobius"/>
    </source>
</evidence>
<feature type="transmembrane region" description="Helical" evidence="1">
    <location>
        <begin position="239"/>
        <end position="260"/>
    </location>
</feature>
<dbReference type="Pfam" id="PF07907">
    <property type="entry name" value="YibE_F"/>
    <property type="match status" value="1"/>
</dbReference>
<feature type="transmembrane region" description="Helical" evidence="1">
    <location>
        <begin position="209"/>
        <end position="227"/>
    </location>
</feature>
<gene>
    <name evidence="2" type="ORF">D1825_02920</name>
</gene>
<evidence type="ECO:0000313" key="2">
    <source>
        <dbReference type="EMBL" id="RHA44119.1"/>
    </source>
</evidence>
<name>A0A413RQ49_9CELL</name>
<accession>A0A413RQ49</accession>
<feature type="transmembrane region" description="Helical" evidence="1">
    <location>
        <begin position="184"/>
        <end position="203"/>
    </location>
</feature>
<protein>
    <submittedName>
        <fullName evidence="2">YibE/F family protein</fullName>
    </submittedName>
</protein>
<feature type="transmembrane region" description="Helical" evidence="1">
    <location>
        <begin position="384"/>
        <end position="406"/>
    </location>
</feature>
<organism evidence="2 3">
    <name type="scientific">Cellulomonas rhizosphaerae</name>
    <dbReference type="NCBI Taxonomy" id="2293719"/>
    <lineage>
        <taxon>Bacteria</taxon>
        <taxon>Bacillati</taxon>
        <taxon>Actinomycetota</taxon>
        <taxon>Actinomycetes</taxon>
        <taxon>Micrococcales</taxon>
        <taxon>Cellulomonadaceae</taxon>
        <taxon>Cellulomonas</taxon>
    </lineage>
</organism>
<dbReference type="OrthoDB" id="5846312at2"/>
<sequence>MPPEPQPPTARRARRAHGRGGRSAVTIALLAVVGAIVLAAALTLALTWPGHVTPSGQAAGLGDAGVQHVNAEVTGSSMQSCDASVENMLPDGTLPASVACLKVEARLTSGADEGRVVSVYATSGITKGDVPAGTRIIVEHYPAADGAPETWAWSDFSRGVPLGAFALAFVLVAAVVAGWRGLRAVAGLAVAFTVIWVYLLPALVAGKPALLVGLAASVIIITVALYLAHGPSLRTTTALGGTLAGLLLVAALGVLGAHAAHLSPVASEDDYRLAALIGDHGVQTLHGVFLCGVVLAGLGVLNDVTITQSSAVWELRAADPTASWQALFTGGMRIGRDHIASTIYTIAFAYAGASLPVLMVLQLYDLPLGQTLTSGIFAQEIIRTLAGSIGLILAIPLTTAIAVSVATRATTRQLTAQGGHAH</sequence>
<dbReference type="AlphaFoldDB" id="A0A413RQ49"/>
<evidence type="ECO:0000313" key="3">
    <source>
        <dbReference type="Proteomes" id="UP000283374"/>
    </source>
</evidence>
<keyword evidence="1" id="KW-0812">Transmembrane</keyword>
<comment type="caution">
    <text evidence="2">The sequence shown here is derived from an EMBL/GenBank/DDBJ whole genome shotgun (WGS) entry which is preliminary data.</text>
</comment>
<dbReference type="PANTHER" id="PTHR41771:SF1">
    <property type="entry name" value="MEMBRANE PROTEIN"/>
    <property type="match status" value="1"/>
</dbReference>
<reference evidence="2 3" key="1">
    <citation type="submission" date="2018-08" db="EMBL/GenBank/DDBJ databases">
        <title>Cellulomonas rhizosphaerae sp. nov., a novel actinomycete isolated from soil.</title>
        <authorList>
            <person name="Tian Y."/>
        </authorList>
    </citation>
    <scope>NUCLEOTIDE SEQUENCE [LARGE SCALE GENOMIC DNA]</scope>
    <source>
        <strain evidence="2 3">NEAU-TCZ24</strain>
    </source>
</reference>
<proteinExistence type="predicted"/>
<feature type="transmembrane region" description="Helical" evidence="1">
    <location>
        <begin position="280"/>
        <end position="301"/>
    </location>
</feature>
<dbReference type="PANTHER" id="PTHR41771">
    <property type="entry name" value="MEMBRANE PROTEIN-RELATED"/>
    <property type="match status" value="1"/>
</dbReference>
<dbReference type="Proteomes" id="UP000283374">
    <property type="component" value="Unassembled WGS sequence"/>
</dbReference>
<dbReference type="EMBL" id="QWKP01000115">
    <property type="protein sequence ID" value="RHA44119.1"/>
    <property type="molecule type" value="Genomic_DNA"/>
</dbReference>
<keyword evidence="1" id="KW-0472">Membrane</keyword>
<keyword evidence="1" id="KW-1133">Transmembrane helix</keyword>